<comment type="caution">
    <text evidence="2">The sequence shown here is derived from an EMBL/GenBank/DDBJ whole genome shotgun (WGS) entry which is preliminary data.</text>
</comment>
<dbReference type="AlphaFoldDB" id="A0A2P8F6C7"/>
<dbReference type="InterPro" id="IPR017946">
    <property type="entry name" value="PLC-like_Pdiesterase_TIM-brl"/>
</dbReference>
<dbReference type="PANTHER" id="PTHR46211">
    <property type="entry name" value="GLYCEROPHOSPHORYL DIESTER PHOSPHODIESTERASE"/>
    <property type="match status" value="1"/>
</dbReference>
<sequence length="312" mass="34348">MHFPAVDAFRGGKGLIRVVGHRGARGILPENSMIGFEFAMNTGAALLEFDVVMTADRVPVITHNTSLHAPTFRGSDGQFIKGEEPKVASLTWAEVQAFDIGRIDGATDYGKRFPDQAQLDGIRVPRLQELLDCIMRDAFSHAHLMLELKSDPDFAEDADYRSEMVSTVVSMLRAGGLENRVLLHSFDWNLLAECQRQAPDIAASFLTQLPENEDEVGEESAKSISPNFQGKSAQIPDMVHAAGGRLWCPYVYDVTEAAVARAKHLDLGIAVWTVNEPADIGRMIDLQVDAIVTDYPGRVQRQLADCGIRWLG</sequence>
<dbReference type="SUPFAM" id="SSF51695">
    <property type="entry name" value="PLC-like phosphodiesterases"/>
    <property type="match status" value="1"/>
</dbReference>
<dbReference type="GO" id="GO:0006629">
    <property type="term" value="P:lipid metabolic process"/>
    <property type="evidence" value="ECO:0007669"/>
    <property type="project" value="InterPro"/>
</dbReference>
<accession>A0A2P8F6C7</accession>
<evidence type="ECO:0000313" key="3">
    <source>
        <dbReference type="Proteomes" id="UP000240418"/>
    </source>
</evidence>
<organism evidence="2 3">
    <name type="scientific">Shimia abyssi</name>
    <dbReference type="NCBI Taxonomy" id="1662395"/>
    <lineage>
        <taxon>Bacteria</taxon>
        <taxon>Pseudomonadati</taxon>
        <taxon>Pseudomonadota</taxon>
        <taxon>Alphaproteobacteria</taxon>
        <taxon>Rhodobacterales</taxon>
        <taxon>Roseobacteraceae</taxon>
    </lineage>
</organism>
<name>A0A2P8F6C7_9RHOB</name>
<feature type="domain" description="GP-PDE" evidence="1">
    <location>
        <begin position="16"/>
        <end position="303"/>
    </location>
</feature>
<dbReference type="Pfam" id="PF03009">
    <property type="entry name" value="GDPD"/>
    <property type="match status" value="1"/>
</dbReference>
<dbReference type="EMBL" id="PYGJ01000019">
    <property type="protein sequence ID" value="PSL17255.1"/>
    <property type="molecule type" value="Genomic_DNA"/>
</dbReference>
<dbReference type="PROSITE" id="PS51704">
    <property type="entry name" value="GP_PDE"/>
    <property type="match status" value="1"/>
</dbReference>
<dbReference type="InterPro" id="IPR030395">
    <property type="entry name" value="GP_PDE_dom"/>
</dbReference>
<evidence type="ECO:0000259" key="1">
    <source>
        <dbReference type="PROSITE" id="PS51704"/>
    </source>
</evidence>
<dbReference type="RefSeq" id="WP_106610172.1">
    <property type="nucleotide sequence ID" value="NZ_PYGJ01000019.1"/>
</dbReference>
<gene>
    <name evidence="2" type="ORF">CLV88_11925</name>
</gene>
<protein>
    <submittedName>
        <fullName evidence="2">Glycerophosphoryl diester phosphodiesterase</fullName>
    </submittedName>
</protein>
<evidence type="ECO:0000313" key="2">
    <source>
        <dbReference type="EMBL" id="PSL17255.1"/>
    </source>
</evidence>
<proteinExistence type="predicted"/>
<dbReference type="GO" id="GO:0008081">
    <property type="term" value="F:phosphoric diester hydrolase activity"/>
    <property type="evidence" value="ECO:0007669"/>
    <property type="project" value="InterPro"/>
</dbReference>
<dbReference type="Proteomes" id="UP000240418">
    <property type="component" value="Unassembled WGS sequence"/>
</dbReference>
<reference evidence="2 3" key="1">
    <citation type="submission" date="2018-03" db="EMBL/GenBank/DDBJ databases">
        <title>Genomic Encyclopedia of Archaeal and Bacterial Type Strains, Phase II (KMG-II): from individual species to whole genera.</title>
        <authorList>
            <person name="Goeker M."/>
        </authorList>
    </citation>
    <scope>NUCLEOTIDE SEQUENCE [LARGE SCALE GENOMIC DNA]</scope>
    <source>
        <strain evidence="2 3">DSM 100673</strain>
    </source>
</reference>
<dbReference type="Gene3D" id="3.20.20.190">
    <property type="entry name" value="Phosphatidylinositol (PI) phosphodiesterase"/>
    <property type="match status" value="1"/>
</dbReference>
<dbReference type="OrthoDB" id="1854250at2"/>
<keyword evidence="3" id="KW-1185">Reference proteome</keyword>
<dbReference type="PANTHER" id="PTHR46211:SF14">
    <property type="entry name" value="GLYCEROPHOSPHODIESTER PHOSPHODIESTERASE"/>
    <property type="match status" value="1"/>
</dbReference>